<organism evidence="1 2">
    <name type="scientific">Mycena rosella</name>
    <name type="common">Pink bonnet</name>
    <name type="synonym">Agaricus rosellus</name>
    <dbReference type="NCBI Taxonomy" id="1033263"/>
    <lineage>
        <taxon>Eukaryota</taxon>
        <taxon>Fungi</taxon>
        <taxon>Dikarya</taxon>
        <taxon>Basidiomycota</taxon>
        <taxon>Agaricomycotina</taxon>
        <taxon>Agaricomycetes</taxon>
        <taxon>Agaricomycetidae</taxon>
        <taxon>Agaricales</taxon>
        <taxon>Marasmiineae</taxon>
        <taxon>Mycenaceae</taxon>
        <taxon>Mycena</taxon>
    </lineage>
</organism>
<sequence>MPASALNLYDLLHYTRVSATALQDLADATGAPFLKTVAGVSLSISSMIQDVRMNRERCVRMLQGIHKLLCGIATLCVRSGHGLSPKMLDNIGSFAQYLRVAVR</sequence>
<accession>A0AAD7GHC1</accession>
<protein>
    <submittedName>
        <fullName evidence="1">Uncharacterized protein</fullName>
    </submittedName>
</protein>
<dbReference type="EMBL" id="JARKIE010000039">
    <property type="protein sequence ID" value="KAJ7695054.1"/>
    <property type="molecule type" value="Genomic_DNA"/>
</dbReference>
<dbReference type="Proteomes" id="UP001221757">
    <property type="component" value="Unassembled WGS sequence"/>
</dbReference>
<keyword evidence="2" id="KW-1185">Reference proteome</keyword>
<dbReference type="AlphaFoldDB" id="A0AAD7GHC1"/>
<proteinExistence type="predicted"/>
<gene>
    <name evidence="1" type="ORF">B0H17DRAFT_1056189</name>
</gene>
<name>A0AAD7GHC1_MYCRO</name>
<evidence type="ECO:0000313" key="1">
    <source>
        <dbReference type="EMBL" id="KAJ7695054.1"/>
    </source>
</evidence>
<evidence type="ECO:0000313" key="2">
    <source>
        <dbReference type="Proteomes" id="UP001221757"/>
    </source>
</evidence>
<reference evidence="1" key="1">
    <citation type="submission" date="2023-03" db="EMBL/GenBank/DDBJ databases">
        <title>Massive genome expansion in bonnet fungi (Mycena s.s.) driven by repeated elements and novel gene families across ecological guilds.</title>
        <authorList>
            <consortium name="Lawrence Berkeley National Laboratory"/>
            <person name="Harder C.B."/>
            <person name="Miyauchi S."/>
            <person name="Viragh M."/>
            <person name="Kuo A."/>
            <person name="Thoen E."/>
            <person name="Andreopoulos B."/>
            <person name="Lu D."/>
            <person name="Skrede I."/>
            <person name="Drula E."/>
            <person name="Henrissat B."/>
            <person name="Morin E."/>
            <person name="Kohler A."/>
            <person name="Barry K."/>
            <person name="LaButti K."/>
            <person name="Morin E."/>
            <person name="Salamov A."/>
            <person name="Lipzen A."/>
            <person name="Mereny Z."/>
            <person name="Hegedus B."/>
            <person name="Baldrian P."/>
            <person name="Stursova M."/>
            <person name="Weitz H."/>
            <person name="Taylor A."/>
            <person name="Grigoriev I.V."/>
            <person name="Nagy L.G."/>
            <person name="Martin F."/>
            <person name="Kauserud H."/>
        </authorList>
    </citation>
    <scope>NUCLEOTIDE SEQUENCE</scope>
    <source>
        <strain evidence="1">CBHHK067</strain>
    </source>
</reference>
<comment type="caution">
    <text evidence="1">The sequence shown here is derived from an EMBL/GenBank/DDBJ whole genome shotgun (WGS) entry which is preliminary data.</text>
</comment>